<evidence type="ECO:0000313" key="1">
    <source>
        <dbReference type="EMBL" id="KAK3219943.1"/>
    </source>
</evidence>
<keyword evidence="2" id="KW-1185">Reference proteome</keyword>
<gene>
    <name evidence="1" type="ORF">Dsin_013913</name>
</gene>
<proteinExistence type="predicted"/>
<dbReference type="EMBL" id="JANJYJ010000004">
    <property type="protein sequence ID" value="KAK3219943.1"/>
    <property type="molecule type" value="Genomic_DNA"/>
</dbReference>
<comment type="caution">
    <text evidence="1">The sequence shown here is derived from an EMBL/GenBank/DDBJ whole genome shotgun (WGS) entry which is preliminary data.</text>
</comment>
<dbReference type="AlphaFoldDB" id="A0AAE0AKW6"/>
<sequence>MKYFLLTLAKAYGKLSTFWQLFLDERTIVLTLQLAVPPFSANLPEDCAKNKSNYKYEEEPNEMVIRTSPDVGGEAMPLGYIVGAVRRLPPQIRHSTAAAPPLVCSSPLFFLLSSAAPAPSS</sequence>
<dbReference type="Proteomes" id="UP001281410">
    <property type="component" value="Unassembled WGS sequence"/>
</dbReference>
<protein>
    <submittedName>
        <fullName evidence="1">Uncharacterized protein</fullName>
    </submittedName>
</protein>
<organism evidence="1 2">
    <name type="scientific">Dipteronia sinensis</name>
    <dbReference type="NCBI Taxonomy" id="43782"/>
    <lineage>
        <taxon>Eukaryota</taxon>
        <taxon>Viridiplantae</taxon>
        <taxon>Streptophyta</taxon>
        <taxon>Embryophyta</taxon>
        <taxon>Tracheophyta</taxon>
        <taxon>Spermatophyta</taxon>
        <taxon>Magnoliopsida</taxon>
        <taxon>eudicotyledons</taxon>
        <taxon>Gunneridae</taxon>
        <taxon>Pentapetalae</taxon>
        <taxon>rosids</taxon>
        <taxon>malvids</taxon>
        <taxon>Sapindales</taxon>
        <taxon>Sapindaceae</taxon>
        <taxon>Hippocastanoideae</taxon>
        <taxon>Acereae</taxon>
        <taxon>Dipteronia</taxon>
    </lineage>
</organism>
<name>A0AAE0AKW6_9ROSI</name>
<reference evidence="1" key="1">
    <citation type="journal article" date="2023" name="Plant J.">
        <title>Genome sequences and population genomics provide insights into the demographic history, inbreeding, and mutation load of two 'living fossil' tree species of Dipteronia.</title>
        <authorList>
            <person name="Feng Y."/>
            <person name="Comes H.P."/>
            <person name="Chen J."/>
            <person name="Zhu S."/>
            <person name="Lu R."/>
            <person name="Zhang X."/>
            <person name="Li P."/>
            <person name="Qiu J."/>
            <person name="Olsen K.M."/>
            <person name="Qiu Y."/>
        </authorList>
    </citation>
    <scope>NUCLEOTIDE SEQUENCE</scope>
    <source>
        <strain evidence="1">NBL</strain>
    </source>
</reference>
<accession>A0AAE0AKW6</accession>
<evidence type="ECO:0000313" key="2">
    <source>
        <dbReference type="Proteomes" id="UP001281410"/>
    </source>
</evidence>